<reference evidence="1" key="1">
    <citation type="submission" date="2023-10" db="EMBL/GenBank/DDBJ databases">
        <authorList>
            <person name="Chen Y."/>
            <person name="Shah S."/>
            <person name="Dougan E. K."/>
            <person name="Thang M."/>
            <person name="Chan C."/>
        </authorList>
    </citation>
    <scope>NUCLEOTIDE SEQUENCE [LARGE SCALE GENOMIC DNA]</scope>
</reference>
<comment type="caution">
    <text evidence="1">The sequence shown here is derived from an EMBL/GenBank/DDBJ whole genome shotgun (WGS) entry which is preliminary data.</text>
</comment>
<organism evidence="1 2">
    <name type="scientific">Prorocentrum cordatum</name>
    <dbReference type="NCBI Taxonomy" id="2364126"/>
    <lineage>
        <taxon>Eukaryota</taxon>
        <taxon>Sar</taxon>
        <taxon>Alveolata</taxon>
        <taxon>Dinophyceae</taxon>
        <taxon>Prorocentrales</taxon>
        <taxon>Prorocentraceae</taxon>
        <taxon>Prorocentrum</taxon>
    </lineage>
</organism>
<evidence type="ECO:0000313" key="2">
    <source>
        <dbReference type="Proteomes" id="UP001189429"/>
    </source>
</evidence>
<keyword evidence="2" id="KW-1185">Reference proteome</keyword>
<dbReference type="PROSITE" id="PS51257">
    <property type="entry name" value="PROKAR_LIPOPROTEIN"/>
    <property type="match status" value="1"/>
</dbReference>
<name>A0ABN9TQ91_9DINO</name>
<evidence type="ECO:0000313" key="1">
    <source>
        <dbReference type="EMBL" id="CAK0848298.1"/>
    </source>
</evidence>
<accession>A0ABN9TQ91</accession>
<gene>
    <name evidence="1" type="ORF">PCOR1329_LOCUS41272</name>
</gene>
<dbReference type="Proteomes" id="UP001189429">
    <property type="component" value="Unassembled WGS sequence"/>
</dbReference>
<dbReference type="EMBL" id="CAUYUJ010014965">
    <property type="protein sequence ID" value="CAK0848298.1"/>
    <property type="molecule type" value="Genomic_DNA"/>
</dbReference>
<sequence>MGSPRPTTSTPKAHRELAVGRLSQMAASSAASTACRCAARHDLRASGRAAPDLVPAAPGRVHRALPPLAAALAALAAANALCCAVAAVSYWRPLPAGAPGGVAFDPMGSSPARFGTAPTLILPPPRPLPRAGRKFAQPQGFCMDIFNLSSSTQSWASSF</sequence>
<protein>
    <submittedName>
        <fullName evidence="1">Uncharacterized protein</fullName>
    </submittedName>
</protein>
<proteinExistence type="predicted"/>